<dbReference type="CDD" id="cd02257">
    <property type="entry name" value="Peptidase_C19"/>
    <property type="match status" value="1"/>
</dbReference>
<name>A0A1Q9F626_SYMMI</name>
<dbReference type="AlphaFoldDB" id="A0A1Q9F626"/>
<dbReference type="PROSITE" id="PS00972">
    <property type="entry name" value="USP_1"/>
    <property type="match status" value="1"/>
</dbReference>
<dbReference type="GO" id="GO:0005829">
    <property type="term" value="C:cytosol"/>
    <property type="evidence" value="ECO:0007669"/>
    <property type="project" value="TreeGrafter"/>
</dbReference>
<dbReference type="OrthoDB" id="2420415at2759"/>
<reference evidence="3 4" key="1">
    <citation type="submission" date="2016-02" db="EMBL/GenBank/DDBJ databases">
        <title>Genome analysis of coral dinoflagellate symbionts highlights evolutionary adaptations to a symbiotic lifestyle.</title>
        <authorList>
            <person name="Aranda M."/>
            <person name="Li Y."/>
            <person name="Liew Y.J."/>
            <person name="Baumgarten S."/>
            <person name="Simakov O."/>
            <person name="Wilson M."/>
            <person name="Piel J."/>
            <person name="Ashoor H."/>
            <person name="Bougouffa S."/>
            <person name="Bajic V.B."/>
            <person name="Ryu T."/>
            <person name="Ravasi T."/>
            <person name="Bayer T."/>
            <person name="Micklem G."/>
            <person name="Kim H."/>
            <person name="Bhak J."/>
            <person name="Lajeunesse T.C."/>
            <person name="Voolstra C.R."/>
        </authorList>
    </citation>
    <scope>NUCLEOTIDE SEQUENCE [LARGE SCALE GENOMIC DNA]</scope>
    <source>
        <strain evidence="3 4">CCMP2467</strain>
    </source>
</reference>
<keyword evidence="3" id="KW-0378">Hydrolase</keyword>
<dbReference type="PANTHER" id="PTHR24006">
    <property type="entry name" value="UBIQUITIN CARBOXYL-TERMINAL HYDROLASE"/>
    <property type="match status" value="1"/>
</dbReference>
<dbReference type="InterPro" id="IPR001394">
    <property type="entry name" value="Peptidase_C19_UCH"/>
</dbReference>
<dbReference type="InterPro" id="IPR050164">
    <property type="entry name" value="Peptidase_C19"/>
</dbReference>
<dbReference type="GO" id="GO:0005634">
    <property type="term" value="C:nucleus"/>
    <property type="evidence" value="ECO:0007669"/>
    <property type="project" value="TreeGrafter"/>
</dbReference>
<dbReference type="PROSITE" id="PS50235">
    <property type="entry name" value="USP_3"/>
    <property type="match status" value="1"/>
</dbReference>
<dbReference type="GO" id="GO:0004843">
    <property type="term" value="F:cysteine-type deubiquitinase activity"/>
    <property type="evidence" value="ECO:0007669"/>
    <property type="project" value="InterPro"/>
</dbReference>
<dbReference type="InterPro" id="IPR018200">
    <property type="entry name" value="USP_CS"/>
</dbReference>
<dbReference type="Proteomes" id="UP000186817">
    <property type="component" value="Unassembled WGS sequence"/>
</dbReference>
<dbReference type="Pfam" id="PF00443">
    <property type="entry name" value="UCH"/>
    <property type="match status" value="1"/>
</dbReference>
<feature type="domain" description="USP" evidence="2">
    <location>
        <begin position="160"/>
        <end position="437"/>
    </location>
</feature>
<feature type="region of interest" description="Disordered" evidence="1">
    <location>
        <begin position="438"/>
        <end position="460"/>
    </location>
</feature>
<dbReference type="GO" id="GO:0016579">
    <property type="term" value="P:protein deubiquitination"/>
    <property type="evidence" value="ECO:0007669"/>
    <property type="project" value="InterPro"/>
</dbReference>
<evidence type="ECO:0000259" key="2">
    <source>
        <dbReference type="PROSITE" id="PS50235"/>
    </source>
</evidence>
<evidence type="ECO:0000313" key="3">
    <source>
        <dbReference type="EMBL" id="OLQ15154.1"/>
    </source>
</evidence>
<gene>
    <name evidence="3" type="primary">Usp17le</name>
    <name evidence="3" type="ORF">AK812_SmicGene579</name>
</gene>
<dbReference type="SUPFAM" id="SSF54001">
    <property type="entry name" value="Cysteine proteinases"/>
    <property type="match status" value="1"/>
</dbReference>
<proteinExistence type="predicted"/>
<dbReference type="EMBL" id="LSRX01000006">
    <property type="protein sequence ID" value="OLQ15154.1"/>
    <property type="molecule type" value="Genomic_DNA"/>
</dbReference>
<evidence type="ECO:0000313" key="4">
    <source>
        <dbReference type="Proteomes" id="UP000186817"/>
    </source>
</evidence>
<keyword evidence="4" id="KW-1185">Reference proteome</keyword>
<dbReference type="Gene3D" id="3.90.70.10">
    <property type="entry name" value="Cysteine proteinases"/>
    <property type="match status" value="1"/>
</dbReference>
<evidence type="ECO:0000256" key="1">
    <source>
        <dbReference type="SAM" id="MobiDB-lite"/>
    </source>
</evidence>
<feature type="compositionally biased region" description="Low complexity" evidence="1">
    <location>
        <begin position="547"/>
        <end position="561"/>
    </location>
</feature>
<dbReference type="InterPro" id="IPR038765">
    <property type="entry name" value="Papain-like_cys_pep_sf"/>
</dbReference>
<accession>A0A1Q9F626</accession>
<dbReference type="InterPro" id="IPR028889">
    <property type="entry name" value="USP"/>
</dbReference>
<organism evidence="3 4">
    <name type="scientific">Symbiodinium microadriaticum</name>
    <name type="common">Dinoflagellate</name>
    <name type="synonym">Zooxanthella microadriatica</name>
    <dbReference type="NCBI Taxonomy" id="2951"/>
    <lineage>
        <taxon>Eukaryota</taxon>
        <taxon>Sar</taxon>
        <taxon>Alveolata</taxon>
        <taxon>Dinophyceae</taxon>
        <taxon>Suessiales</taxon>
        <taxon>Symbiodiniaceae</taxon>
        <taxon>Symbiodinium</taxon>
    </lineage>
</organism>
<comment type="caution">
    <text evidence="3">The sequence shown here is derived from an EMBL/GenBank/DDBJ whole genome shotgun (WGS) entry which is preliminary data.</text>
</comment>
<protein>
    <submittedName>
        <fullName evidence="3">Ubiquitin carboxyl-terminal hydrolase 17-like protein E</fullName>
    </submittedName>
</protein>
<feature type="region of interest" description="Disordered" evidence="1">
    <location>
        <begin position="486"/>
        <end position="580"/>
    </location>
</feature>
<sequence>MAQPGAEGQKILELGPLIDPARGLPRKQPLRGAEPALGDRILLYRDVATLQRVLQKDKTMEVRHIACSPGSTWLAAGGEIFGWGVVGESFVPRCLEEFRDYEGEHRVVAEALPYQQTQLWPITDAERLAQPVPFRRLRGPTTWVGFCPVDNKVQDAPRRSGLTNVGQSCFINAALQGLYSSRLWRHMLTEVGNEVARDLWHVWRGMMAAAVTRPEPILERWYHGVQEDSFQFLRGVAEDAGLTALTHGLEQFYLRCADCKEAFPHGPATAMSEMQMHLPTDAQDLQGVVDNYFSSMPAPENVKYCDREWQCPHCKSMALPARELRIEEAPRVLLAVVKRWHTEFLHGQFVQHKDRRPIGVPKMLDVQGNRYAAVAAVHHIGASVDEGHYYAAVRGEDDSWLIVNDSVITAMEAEKFLNVQDAGAMEGELYYVVLEKASGGGSPQPASTEQDAEEPSEAVERGAAALLQPASTDQEAAGPLEMMAEGAALPVPPPQPATTEHSGMEPSEEIEREGAPTGVSSPSHPPPSFMTSSPGPSRYAPAGESTGAPAGVRGAAAVDGVLPPPASPMRTLSHGQDSGSEDAESLFEADVAAFLTAASTGSIAEALRDMPAQSPFVDKFTFEQCLCRLQAGLKAVREGTLTAGEEVDVFTPLWWLADYRLAIYMEAFARVVALSSTMLLETFKAFASSLLHRNLAVQWSDYTLSHRYWAQVVTDIGTGKSPVMKTVREAFKR</sequence>